<reference evidence="3" key="1">
    <citation type="journal article" date="2014" name="Int. J. Syst. Evol. Microbiol.">
        <title>Complete genome sequence of Corynebacterium casei LMG S-19264T (=DSM 44701T), isolated from a smear-ripened cheese.</title>
        <authorList>
            <consortium name="US DOE Joint Genome Institute (JGI-PGF)"/>
            <person name="Walter F."/>
            <person name="Albersmeier A."/>
            <person name="Kalinowski J."/>
            <person name="Ruckert C."/>
        </authorList>
    </citation>
    <scope>NUCLEOTIDE SEQUENCE</scope>
    <source>
        <strain evidence="3">CGMCC 4.7278</strain>
    </source>
</reference>
<dbReference type="InterPro" id="IPR055797">
    <property type="entry name" value="DUF7373"/>
</dbReference>
<dbReference type="InterPro" id="IPR056463">
    <property type="entry name" value="DUF7373_C"/>
</dbReference>
<evidence type="ECO:0000313" key="3">
    <source>
        <dbReference type="EMBL" id="GGK57159.1"/>
    </source>
</evidence>
<protein>
    <submittedName>
        <fullName evidence="3">Uncharacterized protein</fullName>
    </submittedName>
</protein>
<dbReference type="AlphaFoldDB" id="A0A917VAG3"/>
<dbReference type="Pfam" id="PF24092">
    <property type="entry name" value="DUF7373_C"/>
    <property type="match status" value="1"/>
</dbReference>
<gene>
    <name evidence="3" type="ORF">GCM10011591_31620</name>
</gene>
<dbReference type="Proteomes" id="UP000612956">
    <property type="component" value="Unassembled WGS sequence"/>
</dbReference>
<comment type="caution">
    <text evidence="3">The sequence shown here is derived from an EMBL/GenBank/DDBJ whole genome shotgun (WGS) entry which is preliminary data.</text>
</comment>
<organism evidence="3 4">
    <name type="scientific">Nocardia camponoti</name>
    <dbReference type="NCBI Taxonomy" id="1616106"/>
    <lineage>
        <taxon>Bacteria</taxon>
        <taxon>Bacillati</taxon>
        <taxon>Actinomycetota</taxon>
        <taxon>Actinomycetes</taxon>
        <taxon>Mycobacteriales</taxon>
        <taxon>Nocardiaceae</taxon>
        <taxon>Nocardia</taxon>
    </lineage>
</organism>
<reference evidence="3" key="2">
    <citation type="submission" date="2020-09" db="EMBL/GenBank/DDBJ databases">
        <authorList>
            <person name="Sun Q."/>
            <person name="Zhou Y."/>
        </authorList>
    </citation>
    <scope>NUCLEOTIDE SEQUENCE</scope>
    <source>
        <strain evidence="3">CGMCC 4.7278</strain>
    </source>
</reference>
<evidence type="ECO:0000259" key="2">
    <source>
        <dbReference type="Pfam" id="PF24092"/>
    </source>
</evidence>
<sequence length="389" mass="42154">MRINRIGALLIVIAGVVPLTGCGEPAASSAVAVDVAALDAGNYSFSPTEVDGTGRAANREAIRIGAITPLGSDIDPRFPNTLTTYRSHQITPAQPPEYSWLKADEFDFVAPGLVAGWESKSTRRTDIESGREFVTQTMRFRSPDDARSAAAALSARRPGDGYPIPGYPDAISKKVDNTAYTPNQNVSGWLVRESMLLYIEVTDWVNVPYETADSAGIVARFFDKQGAALRDYTPTPLNELDKLPADVDDLLKHTLSVQGEKPDATRGLYPMTAALHFRRQPSAAQRTYTDAGVDYMAVRSTMVFRTKDEAAAERFVMSLYSGAASDPTYRPADPVRGIPTSRCYTAPSTASISQCYVAVGRYVTNVSGPNIQATHQRTAAQYKLLAGLK</sequence>
<proteinExistence type="predicted"/>
<feature type="domain" description="DUF7373" evidence="1">
    <location>
        <begin position="52"/>
        <end position="244"/>
    </location>
</feature>
<evidence type="ECO:0000313" key="4">
    <source>
        <dbReference type="Proteomes" id="UP000612956"/>
    </source>
</evidence>
<dbReference type="Pfam" id="PF24088">
    <property type="entry name" value="DUF7373"/>
    <property type="match status" value="1"/>
</dbReference>
<name>A0A917VAG3_9NOCA</name>
<keyword evidence="4" id="KW-1185">Reference proteome</keyword>
<dbReference type="RefSeq" id="WP_188829777.1">
    <property type="nucleotide sequence ID" value="NZ_BMMW01000003.1"/>
</dbReference>
<dbReference type="EMBL" id="BMMW01000003">
    <property type="protein sequence ID" value="GGK57159.1"/>
    <property type="molecule type" value="Genomic_DNA"/>
</dbReference>
<accession>A0A917VAG3</accession>
<feature type="domain" description="DUF7373" evidence="2">
    <location>
        <begin position="251"/>
        <end position="386"/>
    </location>
</feature>
<evidence type="ECO:0000259" key="1">
    <source>
        <dbReference type="Pfam" id="PF24088"/>
    </source>
</evidence>